<evidence type="ECO:0000313" key="2">
    <source>
        <dbReference type="EMBL" id="KAG5842004.1"/>
    </source>
</evidence>
<dbReference type="EMBL" id="JAFIRN010000009">
    <property type="protein sequence ID" value="KAG5842004.1"/>
    <property type="molecule type" value="Genomic_DNA"/>
</dbReference>
<gene>
    <name evidence="2" type="ORF">ANANG_G00173070</name>
</gene>
<accession>A0A9D3M5B1</accession>
<name>A0A9D3M5B1_ANGAN</name>
<proteinExistence type="predicted"/>
<keyword evidence="3" id="KW-1185">Reference proteome</keyword>
<reference evidence="2" key="1">
    <citation type="submission" date="2021-01" db="EMBL/GenBank/DDBJ databases">
        <title>A chromosome-scale assembly of European eel, Anguilla anguilla.</title>
        <authorList>
            <person name="Henkel C."/>
            <person name="Jong-Raadsen S.A."/>
            <person name="Dufour S."/>
            <person name="Weltzien F.-A."/>
            <person name="Palstra A.P."/>
            <person name="Pelster B."/>
            <person name="Spaink H.P."/>
            <person name="Van Den Thillart G.E."/>
            <person name="Jansen H."/>
            <person name="Zahm M."/>
            <person name="Klopp C."/>
            <person name="Cedric C."/>
            <person name="Louis A."/>
            <person name="Berthelot C."/>
            <person name="Parey E."/>
            <person name="Roest Crollius H."/>
            <person name="Montfort J."/>
            <person name="Robinson-Rechavi M."/>
            <person name="Bucao C."/>
            <person name="Bouchez O."/>
            <person name="Gislard M."/>
            <person name="Lluch J."/>
            <person name="Milhes M."/>
            <person name="Lampietro C."/>
            <person name="Lopez Roques C."/>
            <person name="Donnadieu C."/>
            <person name="Braasch I."/>
            <person name="Desvignes T."/>
            <person name="Postlethwait J."/>
            <person name="Bobe J."/>
            <person name="Guiguen Y."/>
            <person name="Dirks R."/>
        </authorList>
    </citation>
    <scope>NUCLEOTIDE SEQUENCE</scope>
    <source>
        <strain evidence="2">Tag_6206</strain>
        <tissue evidence="2">Liver</tissue>
    </source>
</reference>
<dbReference type="Proteomes" id="UP001044222">
    <property type="component" value="Chromosome 9"/>
</dbReference>
<evidence type="ECO:0000256" key="1">
    <source>
        <dbReference type="SAM" id="MobiDB-lite"/>
    </source>
</evidence>
<dbReference type="AlphaFoldDB" id="A0A9D3M5B1"/>
<comment type="caution">
    <text evidence="2">The sequence shown here is derived from an EMBL/GenBank/DDBJ whole genome shotgun (WGS) entry which is preliminary data.</text>
</comment>
<evidence type="ECO:0000313" key="3">
    <source>
        <dbReference type="Proteomes" id="UP001044222"/>
    </source>
</evidence>
<sequence>MTTQGQDALVECGMELQNIGDIYCRHQELLNLFSWSEERLFECEQQVVQSRRNSETENTSETEDVREYTPDFAVGFER</sequence>
<protein>
    <submittedName>
        <fullName evidence="2">Uncharacterized protein</fullName>
    </submittedName>
</protein>
<feature type="region of interest" description="Disordered" evidence="1">
    <location>
        <begin position="50"/>
        <end position="70"/>
    </location>
</feature>
<organism evidence="2 3">
    <name type="scientific">Anguilla anguilla</name>
    <name type="common">European freshwater eel</name>
    <name type="synonym">Muraena anguilla</name>
    <dbReference type="NCBI Taxonomy" id="7936"/>
    <lineage>
        <taxon>Eukaryota</taxon>
        <taxon>Metazoa</taxon>
        <taxon>Chordata</taxon>
        <taxon>Craniata</taxon>
        <taxon>Vertebrata</taxon>
        <taxon>Euteleostomi</taxon>
        <taxon>Actinopterygii</taxon>
        <taxon>Neopterygii</taxon>
        <taxon>Teleostei</taxon>
        <taxon>Anguilliformes</taxon>
        <taxon>Anguillidae</taxon>
        <taxon>Anguilla</taxon>
    </lineage>
</organism>